<dbReference type="EMBL" id="LLXL01000276">
    <property type="protein sequence ID" value="PKK74912.1"/>
    <property type="molecule type" value="Genomic_DNA"/>
</dbReference>
<protein>
    <submittedName>
        <fullName evidence="2">Uncharacterized protein</fullName>
    </submittedName>
</protein>
<dbReference type="VEuPathDB" id="FungiDB:FUN_019764"/>
<dbReference type="VEuPathDB" id="FungiDB:RhiirFUN_018661"/>
<feature type="region of interest" description="Disordered" evidence="1">
    <location>
        <begin position="1"/>
        <end position="68"/>
    </location>
</feature>
<name>A0A2N1NLZ4_9GLOM</name>
<feature type="non-terminal residue" evidence="2">
    <location>
        <position position="1"/>
    </location>
</feature>
<proteinExistence type="predicted"/>
<accession>A0A2N1NLZ4</accession>
<feature type="non-terminal residue" evidence="2">
    <location>
        <position position="103"/>
    </location>
</feature>
<feature type="compositionally biased region" description="Basic and acidic residues" evidence="1">
    <location>
        <begin position="1"/>
        <end position="17"/>
    </location>
</feature>
<dbReference type="AlphaFoldDB" id="A0A2N1NLZ4"/>
<feature type="compositionally biased region" description="Polar residues" evidence="1">
    <location>
        <begin position="31"/>
        <end position="46"/>
    </location>
</feature>
<organism evidence="2 3">
    <name type="scientific">Rhizophagus irregularis</name>
    <dbReference type="NCBI Taxonomy" id="588596"/>
    <lineage>
        <taxon>Eukaryota</taxon>
        <taxon>Fungi</taxon>
        <taxon>Fungi incertae sedis</taxon>
        <taxon>Mucoromycota</taxon>
        <taxon>Glomeromycotina</taxon>
        <taxon>Glomeromycetes</taxon>
        <taxon>Glomerales</taxon>
        <taxon>Glomeraceae</taxon>
        <taxon>Rhizophagus</taxon>
    </lineage>
</organism>
<feature type="compositionally biased region" description="Acidic residues" evidence="1">
    <location>
        <begin position="52"/>
        <end position="62"/>
    </location>
</feature>
<evidence type="ECO:0000256" key="1">
    <source>
        <dbReference type="SAM" id="MobiDB-lite"/>
    </source>
</evidence>
<dbReference type="Proteomes" id="UP000233469">
    <property type="component" value="Unassembled WGS sequence"/>
</dbReference>
<evidence type="ECO:0000313" key="3">
    <source>
        <dbReference type="Proteomes" id="UP000233469"/>
    </source>
</evidence>
<reference evidence="2 3" key="1">
    <citation type="submission" date="2016-04" db="EMBL/GenBank/DDBJ databases">
        <title>Genome analyses suggest a sexual origin of heterokaryosis in a supposedly ancient asexual fungus.</title>
        <authorList>
            <person name="Ropars J."/>
            <person name="Sedzielewska K."/>
            <person name="Noel J."/>
            <person name="Charron P."/>
            <person name="Farinelli L."/>
            <person name="Marton T."/>
            <person name="Kruger M."/>
            <person name="Pelin A."/>
            <person name="Brachmann A."/>
            <person name="Corradi N."/>
        </authorList>
    </citation>
    <scope>NUCLEOTIDE SEQUENCE [LARGE SCALE GENOMIC DNA]</scope>
    <source>
        <strain evidence="2 3">C2</strain>
    </source>
</reference>
<evidence type="ECO:0000313" key="2">
    <source>
        <dbReference type="EMBL" id="PKK74912.1"/>
    </source>
</evidence>
<sequence length="103" mass="11594">KVMTDKDSSKDNDEETKNVIIHNNVHENKTGNDLSEQVNPSNLNEQPNVNPTEEENIEEEFIESSVSPVTPQDEVIIINNLDESISFKVEVIESDKPNNSTND</sequence>
<reference evidence="2 3" key="2">
    <citation type="submission" date="2017-10" db="EMBL/GenBank/DDBJ databases">
        <title>Extensive intraspecific genome diversity in a model arbuscular mycorrhizal fungus.</title>
        <authorList>
            <person name="Chen E.C.H."/>
            <person name="Morin E."/>
            <person name="Baudet D."/>
            <person name="Noel J."/>
            <person name="Ndikumana S."/>
            <person name="Charron P."/>
            <person name="St-Onge C."/>
            <person name="Giorgi J."/>
            <person name="Grigoriev I.V."/>
            <person name="Roux C."/>
            <person name="Martin F.M."/>
            <person name="Corradi N."/>
        </authorList>
    </citation>
    <scope>NUCLEOTIDE SEQUENCE [LARGE SCALE GENOMIC DNA]</scope>
    <source>
        <strain evidence="2 3">C2</strain>
    </source>
</reference>
<dbReference type="VEuPathDB" id="FungiDB:RhiirA1_418559"/>
<comment type="caution">
    <text evidence="2">The sequence shown here is derived from an EMBL/GenBank/DDBJ whole genome shotgun (WGS) entry which is preliminary data.</text>
</comment>
<gene>
    <name evidence="2" type="ORF">RhiirC2_737729</name>
</gene>